<evidence type="ECO:0000313" key="1">
    <source>
        <dbReference type="EMBL" id="EFX70756.1"/>
    </source>
</evidence>
<keyword evidence="2" id="KW-1185">Reference proteome</keyword>
<dbReference type="EMBL" id="GL732617">
    <property type="protein sequence ID" value="EFX70756.1"/>
    <property type="molecule type" value="Genomic_DNA"/>
</dbReference>
<protein>
    <submittedName>
        <fullName evidence="1">Uncharacterized protein</fullName>
    </submittedName>
</protein>
<reference evidence="1 2" key="1">
    <citation type="journal article" date="2011" name="Science">
        <title>The ecoresponsive genome of Daphnia pulex.</title>
        <authorList>
            <person name="Colbourne J.K."/>
            <person name="Pfrender M.E."/>
            <person name="Gilbert D."/>
            <person name="Thomas W.K."/>
            <person name="Tucker A."/>
            <person name="Oakley T.H."/>
            <person name="Tokishita S."/>
            <person name="Aerts A."/>
            <person name="Arnold G.J."/>
            <person name="Basu M.K."/>
            <person name="Bauer D.J."/>
            <person name="Caceres C.E."/>
            <person name="Carmel L."/>
            <person name="Casola C."/>
            <person name="Choi J.H."/>
            <person name="Detter J.C."/>
            <person name="Dong Q."/>
            <person name="Dusheyko S."/>
            <person name="Eads B.D."/>
            <person name="Frohlich T."/>
            <person name="Geiler-Samerotte K.A."/>
            <person name="Gerlach D."/>
            <person name="Hatcher P."/>
            <person name="Jogdeo S."/>
            <person name="Krijgsveld J."/>
            <person name="Kriventseva E.V."/>
            <person name="Kultz D."/>
            <person name="Laforsch C."/>
            <person name="Lindquist E."/>
            <person name="Lopez J."/>
            <person name="Manak J.R."/>
            <person name="Muller J."/>
            <person name="Pangilinan J."/>
            <person name="Patwardhan R.P."/>
            <person name="Pitluck S."/>
            <person name="Pritham E.J."/>
            <person name="Rechtsteiner A."/>
            <person name="Rho M."/>
            <person name="Rogozin I.B."/>
            <person name="Sakarya O."/>
            <person name="Salamov A."/>
            <person name="Schaack S."/>
            <person name="Shapiro H."/>
            <person name="Shiga Y."/>
            <person name="Skalitzky C."/>
            <person name="Smith Z."/>
            <person name="Souvorov A."/>
            <person name="Sung W."/>
            <person name="Tang Z."/>
            <person name="Tsuchiya D."/>
            <person name="Tu H."/>
            <person name="Vos H."/>
            <person name="Wang M."/>
            <person name="Wolf Y.I."/>
            <person name="Yamagata H."/>
            <person name="Yamada T."/>
            <person name="Ye Y."/>
            <person name="Shaw J.R."/>
            <person name="Andrews J."/>
            <person name="Crease T.J."/>
            <person name="Tang H."/>
            <person name="Lucas S.M."/>
            <person name="Robertson H.M."/>
            <person name="Bork P."/>
            <person name="Koonin E.V."/>
            <person name="Zdobnov E.M."/>
            <person name="Grigoriev I.V."/>
            <person name="Lynch M."/>
            <person name="Boore J.L."/>
        </authorList>
    </citation>
    <scope>NUCLEOTIDE SEQUENCE [LARGE SCALE GENOMIC DNA]</scope>
</reference>
<evidence type="ECO:0000313" key="2">
    <source>
        <dbReference type="Proteomes" id="UP000000305"/>
    </source>
</evidence>
<name>E9HBQ1_DAPPU</name>
<dbReference type="AlphaFoldDB" id="E9HBQ1"/>
<dbReference type="InParanoid" id="E9HBQ1"/>
<dbReference type="HOGENOM" id="CLU_1190934_0_0_1"/>
<organism evidence="1 2">
    <name type="scientific">Daphnia pulex</name>
    <name type="common">Water flea</name>
    <dbReference type="NCBI Taxonomy" id="6669"/>
    <lineage>
        <taxon>Eukaryota</taxon>
        <taxon>Metazoa</taxon>
        <taxon>Ecdysozoa</taxon>
        <taxon>Arthropoda</taxon>
        <taxon>Crustacea</taxon>
        <taxon>Branchiopoda</taxon>
        <taxon>Diplostraca</taxon>
        <taxon>Cladocera</taxon>
        <taxon>Anomopoda</taxon>
        <taxon>Daphniidae</taxon>
        <taxon>Daphnia</taxon>
    </lineage>
</organism>
<accession>E9HBQ1</accession>
<dbReference type="KEGG" id="dpx:DAPPUDRAFT_256590"/>
<proteinExistence type="predicted"/>
<sequence length="233" mass="26269">MKILPLSVTCICSMEIQNASYKQFLKSDCFPFALGTEEGHFMLLAIDQNFKFCAGAHQLDLNIVHYVTPDGILQKRVFFKPPLVLVIPLNDSMYRVGKFVLEPMHESDAVLSLRQEEISATADDPRQFCYLTVVARKSCEAYAAPYALLYSLSYVIKEVVSEGLILYEDLQYITLRWDLNFGPLILPEDSDEENVELLTCESLASSISHGNPRATTGYGLCYFAMTWKSGVYS</sequence>
<gene>
    <name evidence="1" type="ORF">DAPPUDRAFT_256590</name>
</gene>
<dbReference type="Proteomes" id="UP000000305">
    <property type="component" value="Unassembled WGS sequence"/>
</dbReference>